<dbReference type="AlphaFoldDB" id="A0A7S3QSV7"/>
<protein>
    <submittedName>
        <fullName evidence="2">Uncharacterized protein</fullName>
    </submittedName>
</protein>
<dbReference type="EMBL" id="HBIP01011393">
    <property type="protein sequence ID" value="CAE0491325.1"/>
    <property type="molecule type" value="Transcribed_RNA"/>
</dbReference>
<organism evidence="2">
    <name type="scientific">Dunaliella tertiolecta</name>
    <name type="common">Green alga</name>
    <dbReference type="NCBI Taxonomy" id="3047"/>
    <lineage>
        <taxon>Eukaryota</taxon>
        <taxon>Viridiplantae</taxon>
        <taxon>Chlorophyta</taxon>
        <taxon>core chlorophytes</taxon>
        <taxon>Chlorophyceae</taxon>
        <taxon>CS clade</taxon>
        <taxon>Chlamydomonadales</taxon>
        <taxon>Dunaliellaceae</taxon>
        <taxon>Dunaliella</taxon>
    </lineage>
</organism>
<proteinExistence type="predicted"/>
<accession>A0A7S3QSV7</accession>
<evidence type="ECO:0000313" key="2">
    <source>
        <dbReference type="EMBL" id="CAE0491325.1"/>
    </source>
</evidence>
<feature type="region of interest" description="Disordered" evidence="1">
    <location>
        <begin position="28"/>
        <end position="60"/>
    </location>
</feature>
<gene>
    <name evidence="2" type="ORF">DTER00134_LOCUS6398</name>
</gene>
<name>A0A7S3QSV7_DUNTE</name>
<feature type="compositionally biased region" description="Low complexity" evidence="1">
    <location>
        <begin position="45"/>
        <end position="57"/>
    </location>
</feature>
<evidence type="ECO:0000256" key="1">
    <source>
        <dbReference type="SAM" id="MobiDB-lite"/>
    </source>
</evidence>
<reference evidence="2" key="1">
    <citation type="submission" date="2021-01" db="EMBL/GenBank/DDBJ databases">
        <authorList>
            <person name="Corre E."/>
            <person name="Pelletier E."/>
            <person name="Niang G."/>
            <person name="Scheremetjew M."/>
            <person name="Finn R."/>
            <person name="Kale V."/>
            <person name="Holt S."/>
            <person name="Cochrane G."/>
            <person name="Meng A."/>
            <person name="Brown T."/>
            <person name="Cohen L."/>
        </authorList>
    </citation>
    <scope>NUCLEOTIDE SEQUENCE</scope>
    <source>
        <strain evidence="2">CCMP1320</strain>
    </source>
</reference>
<sequence>MAFTSTCLWTHQLPNVSLARAEQFHRQWMRGNQPSPTPRPRRRLLSCGSASSGSPSGIDWNARRRKRIMEDLHEACQRRARLAKPPLTPEQNQRYDLKQLESGIERLELLLPGFSINIEQLSALQWADLVTDTNGVAAKLVALKGCYPNLDLVDLLQKYPKVLTLEPQELRENAYKVMELLQGAKNPEAIIQAVPELITPKILASVIITINKWYQLERDPIEVLENDPDIVRRAQVKEKERDVWGRETGETKVTVFCLTCCETGCRVLPGKRWHRCGTPLRLLV</sequence>